<feature type="binding site" evidence="12">
    <location>
        <position position="277"/>
    </location>
    <ligand>
        <name>K(+)</name>
        <dbReference type="ChEBI" id="CHEBI:29103"/>
    </ligand>
</feature>
<reference evidence="14 15" key="1">
    <citation type="submission" date="2016-10" db="EMBL/GenBank/DDBJ databases">
        <authorList>
            <person name="de Groot N.N."/>
        </authorList>
    </citation>
    <scope>NUCLEOTIDE SEQUENCE [LARGE SCALE GENOMIC DNA]</scope>
    <source>
        <strain evidence="14 15">DSM 15230</strain>
    </source>
</reference>
<feature type="binding site" evidence="12">
    <location>
        <begin position="241"/>
        <end position="242"/>
    </location>
    <ligand>
        <name>ATP</name>
        <dbReference type="ChEBI" id="CHEBI:30616"/>
    </ligand>
</feature>
<keyword evidence="9 12" id="KW-0460">Magnesium</keyword>
<feature type="binding site" evidence="12">
    <location>
        <position position="138"/>
    </location>
    <ligand>
        <name>substrate</name>
    </ligand>
</feature>
<dbReference type="InterPro" id="IPR011877">
    <property type="entry name" value="Ribokinase"/>
</dbReference>
<evidence type="ECO:0000256" key="1">
    <source>
        <dbReference type="ARBA" id="ARBA00005380"/>
    </source>
</evidence>
<comment type="activity regulation">
    <text evidence="12">Activated by a monovalent cation that binds near, but not in, the active site. The most likely occupant of the site in vivo is potassium. Ion binding induces a conformational change that may alter substrate affinity.</text>
</comment>
<dbReference type="Pfam" id="PF00294">
    <property type="entry name" value="PfkB"/>
    <property type="match status" value="1"/>
</dbReference>
<dbReference type="PROSITE" id="PS00584">
    <property type="entry name" value="PFKB_KINASES_2"/>
    <property type="match status" value="1"/>
</dbReference>
<evidence type="ECO:0000313" key="15">
    <source>
        <dbReference type="Proteomes" id="UP000199689"/>
    </source>
</evidence>
<feature type="binding site" evidence="12">
    <location>
        <position position="182"/>
    </location>
    <ligand>
        <name>ATP</name>
        <dbReference type="ChEBI" id="CHEBI:30616"/>
    </ligand>
</feature>
<dbReference type="InterPro" id="IPR029056">
    <property type="entry name" value="Ribokinase-like"/>
</dbReference>
<feature type="binding site" evidence="12">
    <location>
        <begin position="38"/>
        <end position="42"/>
    </location>
    <ligand>
        <name>substrate</name>
    </ligand>
</feature>
<feature type="active site" description="Proton acceptor" evidence="12">
    <location>
        <position position="242"/>
    </location>
</feature>
<name>A0A1G5WC55_9FIRM</name>
<dbReference type="GO" id="GO:0005829">
    <property type="term" value="C:cytosol"/>
    <property type="evidence" value="ECO:0007669"/>
    <property type="project" value="TreeGrafter"/>
</dbReference>
<keyword evidence="8 12" id="KW-0067">ATP-binding</keyword>
<dbReference type="GO" id="GO:0046872">
    <property type="term" value="F:metal ion binding"/>
    <property type="evidence" value="ECO:0007669"/>
    <property type="project" value="UniProtKB-KW"/>
</dbReference>
<evidence type="ECO:0000313" key="14">
    <source>
        <dbReference type="EMBL" id="SDA55698.1"/>
    </source>
</evidence>
<dbReference type="GO" id="GO:0019303">
    <property type="term" value="P:D-ribose catabolic process"/>
    <property type="evidence" value="ECO:0007669"/>
    <property type="project" value="UniProtKB-UniRule"/>
</dbReference>
<dbReference type="PANTHER" id="PTHR10584">
    <property type="entry name" value="SUGAR KINASE"/>
    <property type="match status" value="1"/>
</dbReference>
<dbReference type="SUPFAM" id="SSF53613">
    <property type="entry name" value="Ribokinase-like"/>
    <property type="match status" value="1"/>
</dbReference>
<evidence type="ECO:0000256" key="9">
    <source>
        <dbReference type="ARBA" id="ARBA00022842"/>
    </source>
</evidence>
<keyword evidence="6 12" id="KW-0547">Nucleotide-binding</keyword>
<accession>A0A1G5WC55</accession>
<comment type="pathway">
    <text evidence="12">Carbohydrate metabolism; D-ribose degradation; D-ribose 5-phosphate from beta-D-ribopyranose: step 2/2.</text>
</comment>
<comment type="similarity">
    <text evidence="1">Belongs to the carbohydrate kinase pfkB family.</text>
</comment>
<dbReference type="EC" id="2.7.1.15" evidence="2 12"/>
<evidence type="ECO:0000256" key="11">
    <source>
        <dbReference type="ARBA" id="ARBA00023277"/>
    </source>
</evidence>
<evidence type="ECO:0000256" key="10">
    <source>
        <dbReference type="ARBA" id="ARBA00022958"/>
    </source>
</evidence>
<protein>
    <recommendedName>
        <fullName evidence="3 12">Ribokinase</fullName>
        <shortName evidence="12">RK</shortName>
        <ecNumber evidence="2 12">2.7.1.15</ecNumber>
    </recommendedName>
</protein>
<proteinExistence type="inferred from homology"/>
<sequence>MHIAVIGSCNVDITVEAQRRPHAGETVMGDRLIVSPGGKGANQAVAAARLGAEVYMVGCIGDDDYGRIITDSLKESHVHTDYVFTRKGTTTGTAHITLAEGDNSIIVIKGANAEVGPEEVDRAWDMISTAEIVLLQYEIPMETIDYVVKKCAEAGVKVLLNPAPFADTPEEWMEKASYITPNEHEAKLMFPGMSRSEILSAHPDKLIMTIGGDGVAFAHEGEGEVVVPGFKVPVKDTTGAGDTFNGAFAVARAEKQPMKDAVRFANAAAALSVQKIGAQGGMPWRSEVEEMLSCKKQEF</sequence>
<keyword evidence="15" id="KW-1185">Reference proteome</keyword>
<keyword evidence="7 12" id="KW-0418">Kinase</keyword>
<evidence type="ECO:0000256" key="4">
    <source>
        <dbReference type="ARBA" id="ARBA00022679"/>
    </source>
</evidence>
<dbReference type="EMBL" id="FMXA01000017">
    <property type="protein sequence ID" value="SDA55698.1"/>
    <property type="molecule type" value="Genomic_DNA"/>
</dbReference>
<dbReference type="AlphaFoldDB" id="A0A1G5WC55"/>
<feature type="binding site" evidence="12">
    <location>
        <position position="238"/>
    </location>
    <ligand>
        <name>K(+)</name>
        <dbReference type="ChEBI" id="CHEBI:29103"/>
    </ligand>
</feature>
<evidence type="ECO:0000256" key="12">
    <source>
        <dbReference type="HAMAP-Rule" id="MF_01987"/>
    </source>
</evidence>
<dbReference type="InterPro" id="IPR011611">
    <property type="entry name" value="PfkB_dom"/>
</dbReference>
<dbReference type="InterPro" id="IPR002139">
    <property type="entry name" value="Ribo/fructo_kinase"/>
</dbReference>
<dbReference type="OrthoDB" id="9775849at2"/>
<gene>
    <name evidence="12" type="primary">rbsK</name>
    <name evidence="14" type="ORF">SAMN02910343_01285</name>
</gene>
<keyword evidence="10 12" id="KW-0630">Potassium</keyword>
<dbReference type="InterPro" id="IPR002173">
    <property type="entry name" value="Carboh/pur_kinase_PfkB_CS"/>
</dbReference>
<feature type="binding site" evidence="12">
    <location>
        <begin position="209"/>
        <end position="214"/>
    </location>
    <ligand>
        <name>ATP</name>
        <dbReference type="ChEBI" id="CHEBI:30616"/>
    </ligand>
</feature>
<feature type="binding site" evidence="12">
    <location>
        <position position="275"/>
    </location>
    <ligand>
        <name>K(+)</name>
        <dbReference type="ChEBI" id="CHEBI:29103"/>
    </ligand>
</feature>
<feature type="binding site" evidence="12">
    <location>
        <position position="272"/>
    </location>
    <ligand>
        <name>K(+)</name>
        <dbReference type="ChEBI" id="CHEBI:29103"/>
    </ligand>
</feature>
<feature type="binding site" evidence="12">
    <location>
        <position position="266"/>
    </location>
    <ligand>
        <name>ATP</name>
        <dbReference type="ChEBI" id="CHEBI:30616"/>
    </ligand>
</feature>
<comment type="cofactor">
    <cofactor evidence="12">
        <name>Mg(2+)</name>
        <dbReference type="ChEBI" id="CHEBI:18420"/>
    </cofactor>
    <text evidence="12">Requires a divalent cation, most likely magnesium in vivo, as an electrophilic catalyst to aid phosphoryl group transfer. It is the chelate of the metal and the nucleotide that is the actual substrate.</text>
</comment>
<dbReference type="RefSeq" id="WP_091365000.1">
    <property type="nucleotide sequence ID" value="NZ_FMXA01000017.1"/>
</dbReference>
<dbReference type="UniPathway" id="UPA00916">
    <property type="reaction ID" value="UER00889"/>
</dbReference>
<dbReference type="GO" id="GO:0005524">
    <property type="term" value="F:ATP binding"/>
    <property type="evidence" value="ECO:0007669"/>
    <property type="project" value="UniProtKB-UniRule"/>
</dbReference>
<evidence type="ECO:0000256" key="2">
    <source>
        <dbReference type="ARBA" id="ARBA00012035"/>
    </source>
</evidence>
<comment type="subcellular location">
    <subcellularLocation>
        <location evidence="12">Cytoplasm</location>
    </subcellularLocation>
</comment>
<keyword evidence="12" id="KW-0963">Cytoplasm</keyword>
<dbReference type="Gene3D" id="3.40.1190.20">
    <property type="match status" value="1"/>
</dbReference>
<dbReference type="GO" id="GO:0004747">
    <property type="term" value="F:ribokinase activity"/>
    <property type="evidence" value="ECO:0007669"/>
    <property type="project" value="UniProtKB-UniRule"/>
</dbReference>
<comment type="caution">
    <text evidence="12">Lacks conserved residue(s) required for the propagation of feature annotation.</text>
</comment>
<dbReference type="GeneID" id="87756292"/>
<evidence type="ECO:0000256" key="5">
    <source>
        <dbReference type="ARBA" id="ARBA00022723"/>
    </source>
</evidence>
<feature type="binding site" evidence="12">
    <location>
        <begin position="10"/>
        <end position="12"/>
    </location>
    <ligand>
        <name>substrate</name>
    </ligand>
</feature>
<feature type="domain" description="Carbohydrate kinase PfkB" evidence="13">
    <location>
        <begin position="2"/>
        <end position="284"/>
    </location>
</feature>
<feature type="binding site" evidence="12">
    <location>
        <position position="242"/>
    </location>
    <ligand>
        <name>substrate</name>
    </ligand>
</feature>
<dbReference type="Proteomes" id="UP000199689">
    <property type="component" value="Unassembled WGS sequence"/>
</dbReference>
<keyword evidence="11 12" id="KW-0119">Carbohydrate metabolism</keyword>
<evidence type="ECO:0000256" key="7">
    <source>
        <dbReference type="ARBA" id="ARBA00022777"/>
    </source>
</evidence>
<comment type="similarity">
    <text evidence="12">Belongs to the carbohydrate kinase PfkB family. Ribokinase subfamily.</text>
</comment>
<dbReference type="CDD" id="cd01174">
    <property type="entry name" value="ribokinase"/>
    <property type="match status" value="1"/>
</dbReference>
<comment type="subunit">
    <text evidence="12">Homodimer.</text>
</comment>
<keyword evidence="4 12" id="KW-0808">Transferase</keyword>
<organism evidence="14 15">
    <name type="scientific">Allisonella histaminiformans</name>
    <dbReference type="NCBI Taxonomy" id="209880"/>
    <lineage>
        <taxon>Bacteria</taxon>
        <taxon>Bacillati</taxon>
        <taxon>Bacillota</taxon>
        <taxon>Negativicutes</taxon>
        <taxon>Veillonellales</taxon>
        <taxon>Veillonellaceae</taxon>
        <taxon>Allisonella</taxon>
    </lineage>
</organism>
<dbReference type="HAMAP" id="MF_01987">
    <property type="entry name" value="Ribokinase"/>
    <property type="match status" value="1"/>
</dbReference>
<evidence type="ECO:0000259" key="13">
    <source>
        <dbReference type="Pfam" id="PF00294"/>
    </source>
</evidence>
<feature type="binding site" evidence="12">
    <location>
        <position position="236"/>
    </location>
    <ligand>
        <name>K(+)</name>
        <dbReference type="ChEBI" id="CHEBI:29103"/>
    </ligand>
</feature>
<comment type="function">
    <text evidence="12">Catalyzes the phosphorylation of ribose at O-5 in a reaction requiring ATP and magnesium. The resulting D-ribose-5-phosphate can then be used either for sythesis of nucleotides, histidine, and tryptophan, or as a component of the pentose phosphate pathway.</text>
</comment>
<dbReference type="PRINTS" id="PR00990">
    <property type="entry name" value="RIBOKINASE"/>
</dbReference>
<evidence type="ECO:0000256" key="3">
    <source>
        <dbReference type="ARBA" id="ARBA00016943"/>
    </source>
</evidence>
<dbReference type="NCBIfam" id="TIGR02152">
    <property type="entry name" value="D_ribokin_bact"/>
    <property type="match status" value="1"/>
</dbReference>
<comment type="catalytic activity">
    <reaction evidence="12">
        <text>D-ribose + ATP = D-ribose 5-phosphate + ADP + H(+)</text>
        <dbReference type="Rhea" id="RHEA:13697"/>
        <dbReference type="ChEBI" id="CHEBI:15378"/>
        <dbReference type="ChEBI" id="CHEBI:30616"/>
        <dbReference type="ChEBI" id="CHEBI:47013"/>
        <dbReference type="ChEBI" id="CHEBI:78346"/>
        <dbReference type="ChEBI" id="CHEBI:456216"/>
        <dbReference type="EC" id="2.7.1.15"/>
    </reaction>
</comment>
<evidence type="ECO:0000256" key="6">
    <source>
        <dbReference type="ARBA" id="ARBA00022741"/>
    </source>
</evidence>
<dbReference type="PANTHER" id="PTHR10584:SF166">
    <property type="entry name" value="RIBOKINASE"/>
    <property type="match status" value="1"/>
</dbReference>
<dbReference type="STRING" id="209880.SAMN02910343_01285"/>
<keyword evidence="5 12" id="KW-0479">Metal-binding</keyword>
<evidence type="ECO:0000256" key="8">
    <source>
        <dbReference type="ARBA" id="ARBA00022840"/>
    </source>
</evidence>